<evidence type="ECO:0000256" key="1">
    <source>
        <dbReference type="SAM" id="MobiDB-lite"/>
    </source>
</evidence>
<reference evidence="3" key="1">
    <citation type="submission" date="2014-03" db="EMBL/GenBank/DDBJ databases">
        <authorList>
            <person name="Aksoy S."/>
            <person name="Warren W."/>
            <person name="Wilson R.K."/>
        </authorList>
    </citation>
    <scope>NUCLEOTIDE SEQUENCE [LARGE SCALE GENOMIC DNA]</scope>
    <source>
        <strain evidence="3">IAEA</strain>
    </source>
</reference>
<accession>A0A1A9ZUX1</accession>
<feature type="region of interest" description="Disordered" evidence="1">
    <location>
        <begin position="47"/>
        <end position="101"/>
    </location>
</feature>
<dbReference type="Proteomes" id="UP000092445">
    <property type="component" value="Unassembled WGS sequence"/>
</dbReference>
<proteinExistence type="predicted"/>
<organism evidence="2 3">
    <name type="scientific">Glossina pallidipes</name>
    <name type="common">Tsetse fly</name>
    <dbReference type="NCBI Taxonomy" id="7398"/>
    <lineage>
        <taxon>Eukaryota</taxon>
        <taxon>Metazoa</taxon>
        <taxon>Ecdysozoa</taxon>
        <taxon>Arthropoda</taxon>
        <taxon>Hexapoda</taxon>
        <taxon>Insecta</taxon>
        <taxon>Pterygota</taxon>
        <taxon>Neoptera</taxon>
        <taxon>Endopterygota</taxon>
        <taxon>Diptera</taxon>
        <taxon>Brachycera</taxon>
        <taxon>Muscomorpha</taxon>
        <taxon>Hippoboscoidea</taxon>
        <taxon>Glossinidae</taxon>
        <taxon>Glossina</taxon>
    </lineage>
</organism>
<feature type="compositionally biased region" description="Gly residues" evidence="1">
    <location>
        <begin position="53"/>
        <end position="73"/>
    </location>
</feature>
<dbReference type="EnsemblMetazoa" id="GPAI025852-RA">
    <property type="protein sequence ID" value="GPAI025852-PA"/>
    <property type="gene ID" value="GPAI025852"/>
</dbReference>
<reference evidence="2" key="2">
    <citation type="submission" date="2020-05" db="UniProtKB">
        <authorList>
            <consortium name="EnsemblMetazoa"/>
        </authorList>
    </citation>
    <scope>IDENTIFICATION</scope>
    <source>
        <strain evidence="2">IAEA</strain>
    </source>
</reference>
<sequence>MSNRCGSELHQALGRLLKDHPDLWLNERHSAKHEYEKVAEKLNDQVSQNWPRRGGGGGDQHGYGGVQGGGGGGDQHRYVGVQRGGGGGDQHRYVGVQGGGGGGDQHRYVGVQGGGEGDQVLYIYNIYI</sequence>
<dbReference type="VEuPathDB" id="VectorBase:GPAI025852"/>
<evidence type="ECO:0000313" key="2">
    <source>
        <dbReference type="EnsemblMetazoa" id="GPAI025852-PA"/>
    </source>
</evidence>
<keyword evidence="3" id="KW-1185">Reference proteome</keyword>
<name>A0A1A9ZUX1_GLOPL</name>
<evidence type="ECO:0000313" key="3">
    <source>
        <dbReference type="Proteomes" id="UP000092445"/>
    </source>
</evidence>
<protein>
    <submittedName>
        <fullName evidence="2">Uncharacterized protein</fullName>
    </submittedName>
</protein>
<dbReference type="AlphaFoldDB" id="A0A1A9ZUX1"/>